<name>A0ACC0AN92_CATRO</name>
<sequence length="333" mass="37738">MAQLLSPVCTDTLKFQNPSPKFYSRNQWSLLSRNNVSLGHGGRRKGSGRIKVASDNSSVTEDYADDYYSVLGLLPDATPSQIKKAYYNCMKACHPDLSGDDPETTNFCMFINEVYAVLSDPVQRMIYDEIHGYALSAINPFLDDSAPKDHVFVDEFSCIGCKNCTNVCPDVFTIEEDFGRARAYGQPGYTELVDQAIESCPVDCIHWTSAQQLSLLEDEMRRVERVNVALMLTGMGSSADVFRMASSRWEKRQMKVLEQAKVRMMKQKDSGKTDTYWSNLWGKSKDYQKTEEEVNERAKRAAAAARRWREYSRRGADKPPTFKLPEAVSNTEK</sequence>
<reference evidence="2" key="1">
    <citation type="journal article" date="2023" name="Nat. Plants">
        <title>Single-cell RNA sequencing provides a high-resolution roadmap for understanding the multicellular compartmentation of specialized metabolism.</title>
        <authorList>
            <person name="Sun S."/>
            <person name="Shen X."/>
            <person name="Li Y."/>
            <person name="Li Y."/>
            <person name="Wang S."/>
            <person name="Li R."/>
            <person name="Zhang H."/>
            <person name="Shen G."/>
            <person name="Guo B."/>
            <person name="Wei J."/>
            <person name="Xu J."/>
            <person name="St-Pierre B."/>
            <person name="Chen S."/>
            <person name="Sun C."/>
        </authorList>
    </citation>
    <scope>NUCLEOTIDE SEQUENCE [LARGE SCALE GENOMIC DNA]</scope>
</reference>
<evidence type="ECO:0000313" key="2">
    <source>
        <dbReference type="Proteomes" id="UP001060085"/>
    </source>
</evidence>
<evidence type="ECO:0000313" key="1">
    <source>
        <dbReference type="EMBL" id="KAI5661912.1"/>
    </source>
</evidence>
<accession>A0ACC0AN92</accession>
<gene>
    <name evidence="1" type="ORF">M9H77_21235</name>
</gene>
<comment type="caution">
    <text evidence="1">The sequence shown here is derived from an EMBL/GenBank/DDBJ whole genome shotgun (WGS) entry which is preliminary data.</text>
</comment>
<dbReference type="EMBL" id="CM044705">
    <property type="protein sequence ID" value="KAI5661912.1"/>
    <property type="molecule type" value="Genomic_DNA"/>
</dbReference>
<proteinExistence type="predicted"/>
<dbReference type="Proteomes" id="UP001060085">
    <property type="component" value="Linkage Group LG05"/>
</dbReference>
<organism evidence="1 2">
    <name type="scientific">Catharanthus roseus</name>
    <name type="common">Madagascar periwinkle</name>
    <name type="synonym">Vinca rosea</name>
    <dbReference type="NCBI Taxonomy" id="4058"/>
    <lineage>
        <taxon>Eukaryota</taxon>
        <taxon>Viridiplantae</taxon>
        <taxon>Streptophyta</taxon>
        <taxon>Embryophyta</taxon>
        <taxon>Tracheophyta</taxon>
        <taxon>Spermatophyta</taxon>
        <taxon>Magnoliopsida</taxon>
        <taxon>eudicotyledons</taxon>
        <taxon>Gunneridae</taxon>
        <taxon>Pentapetalae</taxon>
        <taxon>asterids</taxon>
        <taxon>lamiids</taxon>
        <taxon>Gentianales</taxon>
        <taxon>Apocynaceae</taxon>
        <taxon>Rauvolfioideae</taxon>
        <taxon>Vinceae</taxon>
        <taxon>Catharanthinae</taxon>
        <taxon>Catharanthus</taxon>
    </lineage>
</organism>
<protein>
    <submittedName>
        <fullName evidence="1">Uncharacterized protein</fullName>
    </submittedName>
</protein>
<keyword evidence="2" id="KW-1185">Reference proteome</keyword>